<evidence type="ECO:0000313" key="2">
    <source>
        <dbReference type="Proteomes" id="UP001144471"/>
    </source>
</evidence>
<evidence type="ECO:0000313" key="1">
    <source>
        <dbReference type="EMBL" id="GLI54750.1"/>
    </source>
</evidence>
<dbReference type="AlphaFoldDB" id="A0A9W6GIT7"/>
<sequence length="94" mass="10813">MVEAKKKPEKKEKKFQRKKKGSIFYMGPTIKRGILEKGAVYRGELPKEVEEIKKEKPILSPLFVDKKGYVEACRELRDLGSRLSALYKRAEGGK</sequence>
<organism evidence="1 2">
    <name type="scientific">Propionigenium maris DSM 9537</name>
    <dbReference type="NCBI Taxonomy" id="1123000"/>
    <lineage>
        <taxon>Bacteria</taxon>
        <taxon>Fusobacteriati</taxon>
        <taxon>Fusobacteriota</taxon>
        <taxon>Fusobacteriia</taxon>
        <taxon>Fusobacteriales</taxon>
        <taxon>Fusobacteriaceae</taxon>
        <taxon>Propionigenium</taxon>
    </lineage>
</organism>
<accession>A0A9W6GIT7</accession>
<dbReference type="EMBL" id="BSDY01000001">
    <property type="protein sequence ID" value="GLI54750.1"/>
    <property type="molecule type" value="Genomic_DNA"/>
</dbReference>
<proteinExistence type="predicted"/>
<reference evidence="1" key="1">
    <citation type="submission" date="2022-12" db="EMBL/GenBank/DDBJ databases">
        <title>Reference genome sequencing for broad-spectrum identification of bacterial and archaeal isolates by mass spectrometry.</title>
        <authorList>
            <person name="Sekiguchi Y."/>
            <person name="Tourlousse D.M."/>
        </authorList>
    </citation>
    <scope>NUCLEOTIDE SEQUENCE</scope>
    <source>
        <strain evidence="1">10succ1</strain>
    </source>
</reference>
<protein>
    <submittedName>
        <fullName evidence="1">Uncharacterized protein</fullName>
    </submittedName>
</protein>
<name>A0A9W6GIT7_9FUSO</name>
<comment type="caution">
    <text evidence="1">The sequence shown here is derived from an EMBL/GenBank/DDBJ whole genome shotgun (WGS) entry which is preliminary data.</text>
</comment>
<dbReference type="Proteomes" id="UP001144471">
    <property type="component" value="Unassembled WGS sequence"/>
</dbReference>
<dbReference type="RefSeq" id="WP_281832733.1">
    <property type="nucleotide sequence ID" value="NZ_BSDY01000001.1"/>
</dbReference>
<keyword evidence="2" id="KW-1185">Reference proteome</keyword>
<gene>
    <name evidence="1" type="ORF">PM10SUCC1_02650</name>
</gene>